<keyword evidence="1" id="KW-0812">Transmembrane</keyword>
<dbReference type="EMBL" id="JAMQJZ010000001">
    <property type="protein sequence ID" value="MDC3418949.1"/>
    <property type="molecule type" value="Genomic_DNA"/>
</dbReference>
<dbReference type="InterPro" id="IPR020138">
    <property type="entry name" value="Uncharacterised_YqzF"/>
</dbReference>
<sequence length="83" mass="9427">MINLRLIALLLLVIPGVIATFGIKLMRDALFGVFFPIFFHSTVQFIVGLLFFIAGLAFIAGFILHRDRKRNLTKGRFSKEEES</sequence>
<dbReference type="AlphaFoldDB" id="A0A9X3WKA1"/>
<reference evidence="2" key="1">
    <citation type="submission" date="2022-06" db="EMBL/GenBank/DDBJ databases">
        <title>Aquibacillus sp. a new bacterium isolated from soil saline samples.</title>
        <authorList>
            <person name="Galisteo C."/>
            <person name="De La Haba R."/>
            <person name="Sanchez-Porro C."/>
            <person name="Ventosa A."/>
        </authorList>
    </citation>
    <scope>NUCLEOTIDE SEQUENCE</scope>
    <source>
        <strain evidence="2">JCM 12387</strain>
    </source>
</reference>
<organism evidence="2 3">
    <name type="scientific">Aquibacillus koreensis</name>
    <dbReference type="NCBI Taxonomy" id="279446"/>
    <lineage>
        <taxon>Bacteria</taxon>
        <taxon>Bacillati</taxon>
        <taxon>Bacillota</taxon>
        <taxon>Bacilli</taxon>
        <taxon>Bacillales</taxon>
        <taxon>Bacillaceae</taxon>
        <taxon>Aquibacillus</taxon>
    </lineage>
</organism>
<keyword evidence="1" id="KW-1133">Transmembrane helix</keyword>
<evidence type="ECO:0000313" key="2">
    <source>
        <dbReference type="EMBL" id="MDC3418949.1"/>
    </source>
</evidence>
<protein>
    <submittedName>
        <fullName evidence="2">DUF2627 domain-containing protein</fullName>
    </submittedName>
</protein>
<proteinExistence type="predicted"/>
<name>A0A9X3WKA1_9BACI</name>
<evidence type="ECO:0000313" key="3">
    <source>
        <dbReference type="Proteomes" id="UP001145072"/>
    </source>
</evidence>
<keyword evidence="3" id="KW-1185">Reference proteome</keyword>
<keyword evidence="1" id="KW-0472">Membrane</keyword>
<dbReference type="RefSeq" id="WP_259871280.1">
    <property type="nucleotide sequence ID" value="NZ_JAMQJZ010000001.1"/>
</dbReference>
<comment type="caution">
    <text evidence="2">The sequence shown here is derived from an EMBL/GenBank/DDBJ whole genome shotgun (WGS) entry which is preliminary data.</text>
</comment>
<feature type="transmembrane region" description="Helical" evidence="1">
    <location>
        <begin position="43"/>
        <end position="64"/>
    </location>
</feature>
<accession>A0A9X3WKA1</accession>
<gene>
    <name evidence="2" type="ORF">NC661_00935</name>
</gene>
<evidence type="ECO:0000256" key="1">
    <source>
        <dbReference type="SAM" id="Phobius"/>
    </source>
</evidence>
<dbReference type="Proteomes" id="UP001145072">
    <property type="component" value="Unassembled WGS sequence"/>
</dbReference>
<dbReference type="Pfam" id="PF11118">
    <property type="entry name" value="DUF2627"/>
    <property type="match status" value="1"/>
</dbReference>